<gene>
    <name evidence="4" type="ORF">BGE01nite_20580</name>
</gene>
<dbReference type="InterPro" id="IPR013325">
    <property type="entry name" value="RNA_pol_sigma_r2"/>
</dbReference>
<dbReference type="AlphaFoldDB" id="A0A512M7Q6"/>
<dbReference type="PANTHER" id="PTHR43133">
    <property type="entry name" value="RNA POLYMERASE ECF-TYPE SIGMA FACTO"/>
    <property type="match status" value="1"/>
</dbReference>
<dbReference type="EMBL" id="BKAG01000012">
    <property type="protein sequence ID" value="GEP42767.1"/>
    <property type="molecule type" value="Genomic_DNA"/>
</dbReference>
<dbReference type="PANTHER" id="PTHR43133:SF51">
    <property type="entry name" value="RNA POLYMERASE SIGMA FACTOR"/>
    <property type="match status" value="1"/>
</dbReference>
<organism evidence="4 5">
    <name type="scientific">Brevifollis gellanilyticus</name>
    <dbReference type="NCBI Taxonomy" id="748831"/>
    <lineage>
        <taxon>Bacteria</taxon>
        <taxon>Pseudomonadati</taxon>
        <taxon>Verrucomicrobiota</taxon>
        <taxon>Verrucomicrobiia</taxon>
        <taxon>Verrucomicrobiales</taxon>
        <taxon>Verrucomicrobiaceae</taxon>
    </lineage>
</organism>
<keyword evidence="1" id="KW-0805">Transcription regulation</keyword>
<dbReference type="GO" id="GO:0016987">
    <property type="term" value="F:sigma factor activity"/>
    <property type="evidence" value="ECO:0007669"/>
    <property type="project" value="UniProtKB-KW"/>
</dbReference>
<evidence type="ECO:0000313" key="4">
    <source>
        <dbReference type="EMBL" id="GEP42767.1"/>
    </source>
</evidence>
<evidence type="ECO:0000256" key="1">
    <source>
        <dbReference type="ARBA" id="ARBA00023015"/>
    </source>
</evidence>
<comment type="caution">
    <text evidence="4">The sequence shown here is derived from an EMBL/GenBank/DDBJ whole genome shotgun (WGS) entry which is preliminary data.</text>
</comment>
<dbReference type="SUPFAM" id="SSF88946">
    <property type="entry name" value="Sigma2 domain of RNA polymerase sigma factors"/>
    <property type="match status" value="1"/>
</dbReference>
<keyword evidence="2" id="KW-0731">Sigma factor</keyword>
<evidence type="ECO:0000256" key="3">
    <source>
        <dbReference type="ARBA" id="ARBA00023163"/>
    </source>
</evidence>
<dbReference type="InterPro" id="IPR039425">
    <property type="entry name" value="RNA_pol_sigma-70-like"/>
</dbReference>
<dbReference type="RefSeq" id="WP_146850356.1">
    <property type="nucleotide sequence ID" value="NZ_BKAG01000012.1"/>
</dbReference>
<accession>A0A512M7Q6</accession>
<protein>
    <submittedName>
        <fullName evidence="4">RNA polymerase subunit sigma-24</fullName>
    </submittedName>
</protein>
<dbReference type="Proteomes" id="UP000321577">
    <property type="component" value="Unassembled WGS sequence"/>
</dbReference>
<reference evidence="4 5" key="1">
    <citation type="submission" date="2019-07" db="EMBL/GenBank/DDBJ databases">
        <title>Whole genome shotgun sequence of Brevifollis gellanilyticus NBRC 108608.</title>
        <authorList>
            <person name="Hosoyama A."/>
            <person name="Uohara A."/>
            <person name="Ohji S."/>
            <person name="Ichikawa N."/>
        </authorList>
    </citation>
    <scope>NUCLEOTIDE SEQUENCE [LARGE SCALE GENOMIC DNA]</scope>
    <source>
        <strain evidence="4 5">NBRC 108608</strain>
    </source>
</reference>
<dbReference type="GO" id="GO:0006352">
    <property type="term" value="P:DNA-templated transcription initiation"/>
    <property type="evidence" value="ECO:0007669"/>
    <property type="project" value="InterPro"/>
</dbReference>
<keyword evidence="3" id="KW-0804">Transcription</keyword>
<dbReference type="Gene3D" id="1.10.1740.10">
    <property type="match status" value="1"/>
</dbReference>
<name>A0A512M7Q6_9BACT</name>
<sequence length="237" mass="26913">MSPTTDHSFDTTRWSLVSQLRAGGDEAAAQVALGELCQRCWFPIYAFVRRVGLSAADAEDATQGFFQHLLTHELMSQARRERGRFRSYLLGCLKHFLGNEWQKRNALRRGGHLAAVHLDALEAEERYRLEVEAMSTSDEEVFDQSWAHSMLDRAMQQLRAEQRDDARFDLLAPALTGSEDRAALMQSTGMNEGALKVTIHRLRKRYRELLRAAVAETVESEAEVDAELAYLVACLRR</sequence>
<evidence type="ECO:0000256" key="2">
    <source>
        <dbReference type="ARBA" id="ARBA00023082"/>
    </source>
</evidence>
<proteinExistence type="predicted"/>
<keyword evidence="5" id="KW-1185">Reference proteome</keyword>
<dbReference type="OrthoDB" id="270411at2"/>
<evidence type="ECO:0000313" key="5">
    <source>
        <dbReference type="Proteomes" id="UP000321577"/>
    </source>
</evidence>